<dbReference type="AlphaFoldDB" id="A0A1X2E6B5"/>
<name>A0A1X2E6B5_MYCSZ</name>
<gene>
    <name evidence="1" type="ORF">AWC27_06130</name>
</gene>
<dbReference type="Proteomes" id="UP000193317">
    <property type="component" value="Unassembled WGS sequence"/>
</dbReference>
<evidence type="ECO:0000313" key="2">
    <source>
        <dbReference type="Proteomes" id="UP000193317"/>
    </source>
</evidence>
<accession>A0A1X2E6B5</accession>
<evidence type="ECO:0000313" key="1">
    <source>
        <dbReference type="EMBL" id="ORW95996.1"/>
    </source>
</evidence>
<protein>
    <submittedName>
        <fullName evidence="1">Uncharacterized protein</fullName>
    </submittedName>
</protein>
<reference evidence="1 2" key="1">
    <citation type="submission" date="2016-01" db="EMBL/GenBank/DDBJ databases">
        <title>The new phylogeny of the genus Mycobacterium.</title>
        <authorList>
            <person name="Tarcisio F."/>
            <person name="Conor M."/>
            <person name="Antonella G."/>
            <person name="Elisabetta G."/>
            <person name="Giulia F.S."/>
            <person name="Sara T."/>
            <person name="Anna F."/>
            <person name="Clotilde B."/>
            <person name="Roberto B."/>
            <person name="Veronica D.S."/>
            <person name="Fabio R."/>
            <person name="Monica P."/>
            <person name="Olivier J."/>
            <person name="Enrico T."/>
            <person name="Nicola S."/>
        </authorList>
    </citation>
    <scope>NUCLEOTIDE SEQUENCE [LARGE SCALE GENOMIC DNA]</scope>
    <source>
        <strain evidence="1 2">DSM 44166</strain>
    </source>
</reference>
<dbReference type="PROSITE" id="PS51257">
    <property type="entry name" value="PROKAR_LIPOPROTEIN"/>
    <property type="match status" value="1"/>
</dbReference>
<sequence>MSSRWHALIGDLSGGTSPSLLGLSCQASSAAVRAANADIAAFKTALVVQARARALEVAEADSRYVRNELSAADELATVVVGDA</sequence>
<comment type="caution">
    <text evidence="1">The sequence shown here is derived from an EMBL/GenBank/DDBJ whole genome shotgun (WGS) entry which is preliminary data.</text>
</comment>
<dbReference type="EMBL" id="LQPW01000134">
    <property type="protein sequence ID" value="ORW95996.1"/>
    <property type="molecule type" value="Genomic_DNA"/>
</dbReference>
<organism evidence="1 2">
    <name type="scientific">Mycobacterium szulgai</name>
    <dbReference type="NCBI Taxonomy" id="1787"/>
    <lineage>
        <taxon>Bacteria</taxon>
        <taxon>Bacillati</taxon>
        <taxon>Actinomycetota</taxon>
        <taxon>Actinomycetes</taxon>
        <taxon>Mycobacteriales</taxon>
        <taxon>Mycobacteriaceae</taxon>
        <taxon>Mycobacterium</taxon>
    </lineage>
</organism>
<proteinExistence type="predicted"/>
<keyword evidence="2" id="KW-1185">Reference proteome</keyword>